<sequence>MEGLTQFVSKSFENKTNVKVGDNTSETYGLRMRQGTGQVQVPVPTLTLKQALTVT</sequence>
<proteinExistence type="predicted"/>
<evidence type="ECO:0000313" key="2">
    <source>
        <dbReference type="Proteomes" id="UP000828390"/>
    </source>
</evidence>
<protein>
    <submittedName>
        <fullName evidence="1">Uncharacterized protein</fullName>
    </submittedName>
</protein>
<dbReference type="Proteomes" id="UP000828390">
    <property type="component" value="Unassembled WGS sequence"/>
</dbReference>
<organism evidence="1 2">
    <name type="scientific">Dreissena polymorpha</name>
    <name type="common">Zebra mussel</name>
    <name type="synonym">Mytilus polymorpha</name>
    <dbReference type="NCBI Taxonomy" id="45954"/>
    <lineage>
        <taxon>Eukaryota</taxon>
        <taxon>Metazoa</taxon>
        <taxon>Spiralia</taxon>
        <taxon>Lophotrochozoa</taxon>
        <taxon>Mollusca</taxon>
        <taxon>Bivalvia</taxon>
        <taxon>Autobranchia</taxon>
        <taxon>Heteroconchia</taxon>
        <taxon>Euheterodonta</taxon>
        <taxon>Imparidentia</taxon>
        <taxon>Neoheterodontei</taxon>
        <taxon>Myida</taxon>
        <taxon>Dreissenoidea</taxon>
        <taxon>Dreissenidae</taxon>
        <taxon>Dreissena</taxon>
    </lineage>
</organism>
<dbReference type="AlphaFoldDB" id="A0A9D4MK03"/>
<name>A0A9D4MK03_DREPO</name>
<reference evidence="1" key="2">
    <citation type="submission" date="2020-11" db="EMBL/GenBank/DDBJ databases">
        <authorList>
            <person name="McCartney M.A."/>
            <person name="Auch B."/>
            <person name="Kono T."/>
            <person name="Mallez S."/>
            <person name="Becker A."/>
            <person name="Gohl D.M."/>
            <person name="Silverstein K.A.T."/>
            <person name="Koren S."/>
            <person name="Bechman K.B."/>
            <person name="Herman A."/>
            <person name="Abrahante J.E."/>
            <person name="Garbe J."/>
        </authorList>
    </citation>
    <scope>NUCLEOTIDE SEQUENCE</scope>
    <source>
        <strain evidence="1">Duluth1</strain>
        <tissue evidence="1">Whole animal</tissue>
    </source>
</reference>
<accession>A0A9D4MK03</accession>
<reference evidence="1" key="1">
    <citation type="journal article" date="2019" name="bioRxiv">
        <title>The Genome of the Zebra Mussel, Dreissena polymorpha: A Resource for Invasive Species Research.</title>
        <authorList>
            <person name="McCartney M.A."/>
            <person name="Auch B."/>
            <person name="Kono T."/>
            <person name="Mallez S."/>
            <person name="Zhang Y."/>
            <person name="Obille A."/>
            <person name="Becker A."/>
            <person name="Abrahante J.E."/>
            <person name="Garbe J."/>
            <person name="Badalamenti J.P."/>
            <person name="Herman A."/>
            <person name="Mangelson H."/>
            <person name="Liachko I."/>
            <person name="Sullivan S."/>
            <person name="Sone E.D."/>
            <person name="Koren S."/>
            <person name="Silverstein K.A.T."/>
            <person name="Beckman K.B."/>
            <person name="Gohl D.M."/>
        </authorList>
    </citation>
    <scope>NUCLEOTIDE SEQUENCE</scope>
    <source>
        <strain evidence="1">Duluth1</strain>
        <tissue evidence="1">Whole animal</tissue>
    </source>
</reference>
<dbReference type="EMBL" id="JAIWYP010000001">
    <property type="protein sequence ID" value="KAH3877540.1"/>
    <property type="molecule type" value="Genomic_DNA"/>
</dbReference>
<evidence type="ECO:0000313" key="1">
    <source>
        <dbReference type="EMBL" id="KAH3877540.1"/>
    </source>
</evidence>
<comment type="caution">
    <text evidence="1">The sequence shown here is derived from an EMBL/GenBank/DDBJ whole genome shotgun (WGS) entry which is preliminary data.</text>
</comment>
<keyword evidence="2" id="KW-1185">Reference proteome</keyword>
<gene>
    <name evidence="1" type="ORF">DPMN_001414</name>
</gene>